<keyword evidence="2" id="KW-1185">Reference proteome</keyword>
<gene>
    <name evidence="1" type="ORF">HNQ93_002262</name>
</gene>
<reference evidence="1 2" key="1">
    <citation type="submission" date="2020-08" db="EMBL/GenBank/DDBJ databases">
        <title>Genomic Encyclopedia of Type Strains, Phase IV (KMG-IV): sequencing the most valuable type-strain genomes for metagenomic binning, comparative biology and taxonomic classification.</title>
        <authorList>
            <person name="Goeker M."/>
        </authorList>
    </citation>
    <scope>NUCLEOTIDE SEQUENCE [LARGE SCALE GENOMIC DNA]</scope>
    <source>
        <strain evidence="1 2">DSM 26718</strain>
    </source>
</reference>
<dbReference type="Gene3D" id="3.30.460.40">
    <property type="match status" value="1"/>
</dbReference>
<sequence length="166" mass="18853">MENSLLDSIKRICQTLNKHSVEYMIVGGTAVALHGYFRYSTVSSGAIADKPDLDFWYNPSYQNYFNLLDALEELGQEVTSFRNEKQPAPKQSFFKYELDDFTLDLLPKLKASLRFAAAFAAREVVQLSGIEIAFIGYQDLLVDKATSARPKDLADIQELKNRRKSE</sequence>
<evidence type="ECO:0000313" key="1">
    <source>
        <dbReference type="EMBL" id="MBB6059402.1"/>
    </source>
</evidence>
<dbReference type="RefSeq" id="WP_183404131.1">
    <property type="nucleotide sequence ID" value="NZ_JACHGG010000003.1"/>
</dbReference>
<dbReference type="SUPFAM" id="SSF81301">
    <property type="entry name" value="Nucleotidyltransferase"/>
    <property type="match status" value="1"/>
</dbReference>
<protein>
    <recommendedName>
        <fullName evidence="3">Nucleotidyltransferase</fullName>
    </recommendedName>
</protein>
<dbReference type="AlphaFoldDB" id="A0A7W9T0L8"/>
<evidence type="ECO:0000313" key="2">
    <source>
        <dbReference type="Proteomes" id="UP000532746"/>
    </source>
</evidence>
<evidence type="ECO:0008006" key="3">
    <source>
        <dbReference type="Google" id="ProtNLM"/>
    </source>
</evidence>
<proteinExistence type="predicted"/>
<name>A0A7W9T0L8_9BACT</name>
<accession>A0A7W9T0L8</accession>
<organism evidence="1 2">
    <name type="scientific">Hymenobacter luteus</name>
    <dbReference type="NCBI Taxonomy" id="1411122"/>
    <lineage>
        <taxon>Bacteria</taxon>
        <taxon>Pseudomonadati</taxon>
        <taxon>Bacteroidota</taxon>
        <taxon>Cytophagia</taxon>
        <taxon>Cytophagales</taxon>
        <taxon>Hymenobacteraceae</taxon>
        <taxon>Hymenobacter</taxon>
    </lineage>
</organism>
<dbReference type="InterPro" id="IPR043519">
    <property type="entry name" value="NT_sf"/>
</dbReference>
<comment type="caution">
    <text evidence="1">The sequence shown here is derived from an EMBL/GenBank/DDBJ whole genome shotgun (WGS) entry which is preliminary data.</text>
</comment>
<dbReference type="EMBL" id="JACHGG010000003">
    <property type="protein sequence ID" value="MBB6059402.1"/>
    <property type="molecule type" value="Genomic_DNA"/>
</dbReference>
<dbReference type="Proteomes" id="UP000532746">
    <property type="component" value="Unassembled WGS sequence"/>
</dbReference>